<comment type="caution">
    <text evidence="1">The sequence shown here is derived from an EMBL/GenBank/DDBJ whole genome shotgun (WGS) entry which is preliminary data.</text>
</comment>
<sequence length="66" mass="7537">MGILRHKLAISCIHMTLSEPTSFMIERLLEQKNLGAALELGKSALDKHWKSPWVMNGYDEEAKRIV</sequence>
<reference evidence="1" key="2">
    <citation type="journal article" date="2021" name="Genome Biol. Evol.">
        <title>Developing a high-quality reference genome for a parasitic bivalve with doubly uniparental inheritance (Bivalvia: Unionida).</title>
        <authorList>
            <person name="Smith C.H."/>
        </authorList>
    </citation>
    <scope>NUCLEOTIDE SEQUENCE</scope>
    <source>
        <strain evidence="1">CHS0354</strain>
        <tissue evidence="1">Mantle</tissue>
    </source>
</reference>
<organism evidence="1 2">
    <name type="scientific">Potamilus streckersoni</name>
    <dbReference type="NCBI Taxonomy" id="2493646"/>
    <lineage>
        <taxon>Eukaryota</taxon>
        <taxon>Metazoa</taxon>
        <taxon>Spiralia</taxon>
        <taxon>Lophotrochozoa</taxon>
        <taxon>Mollusca</taxon>
        <taxon>Bivalvia</taxon>
        <taxon>Autobranchia</taxon>
        <taxon>Heteroconchia</taxon>
        <taxon>Palaeoheterodonta</taxon>
        <taxon>Unionida</taxon>
        <taxon>Unionoidea</taxon>
        <taxon>Unionidae</taxon>
        <taxon>Ambleminae</taxon>
        <taxon>Lampsilini</taxon>
        <taxon>Potamilus</taxon>
    </lineage>
</organism>
<evidence type="ECO:0000313" key="1">
    <source>
        <dbReference type="EMBL" id="KAK3609957.1"/>
    </source>
</evidence>
<gene>
    <name evidence="1" type="ORF">CHS0354_011791</name>
</gene>
<name>A0AAE0TGH9_9BIVA</name>
<keyword evidence="2" id="KW-1185">Reference proteome</keyword>
<dbReference type="AlphaFoldDB" id="A0AAE0TGH9"/>
<evidence type="ECO:0000313" key="2">
    <source>
        <dbReference type="Proteomes" id="UP001195483"/>
    </source>
</evidence>
<reference evidence="1" key="1">
    <citation type="journal article" date="2021" name="Genome Biol. Evol.">
        <title>A High-Quality Reference Genome for a Parasitic Bivalve with Doubly Uniparental Inheritance (Bivalvia: Unionida).</title>
        <authorList>
            <person name="Smith C.H."/>
        </authorList>
    </citation>
    <scope>NUCLEOTIDE SEQUENCE</scope>
    <source>
        <strain evidence="1">CHS0354</strain>
    </source>
</reference>
<protein>
    <submittedName>
        <fullName evidence="1">Uncharacterized protein</fullName>
    </submittedName>
</protein>
<accession>A0AAE0TGH9</accession>
<reference evidence="1" key="3">
    <citation type="submission" date="2023-05" db="EMBL/GenBank/DDBJ databases">
        <authorList>
            <person name="Smith C.H."/>
        </authorList>
    </citation>
    <scope>NUCLEOTIDE SEQUENCE</scope>
    <source>
        <strain evidence="1">CHS0354</strain>
        <tissue evidence="1">Mantle</tissue>
    </source>
</reference>
<dbReference type="Proteomes" id="UP001195483">
    <property type="component" value="Unassembled WGS sequence"/>
</dbReference>
<dbReference type="EMBL" id="JAEAOA010000720">
    <property type="protein sequence ID" value="KAK3609957.1"/>
    <property type="molecule type" value="Genomic_DNA"/>
</dbReference>
<proteinExistence type="predicted"/>